<evidence type="ECO:0000259" key="2">
    <source>
        <dbReference type="Pfam" id="PF05065"/>
    </source>
</evidence>
<comment type="subcellular location">
    <subcellularLocation>
        <location evidence="1">Virion</location>
    </subcellularLocation>
</comment>
<dbReference type="Proteomes" id="UP001526225">
    <property type="component" value="Unassembled WGS sequence"/>
</dbReference>
<gene>
    <name evidence="3" type="ORF">OIT44_02850</name>
</gene>
<reference evidence="3 4" key="1">
    <citation type="submission" date="2022-10" db="EMBL/GenBank/DDBJ databases">
        <title>Weissella fermenti sp. nov., isolated from fermented cabbage.</title>
        <authorList>
            <person name="Lee J.K."/>
            <person name="Baek J.H."/>
            <person name="Choi D.G."/>
            <person name="Kim J.M."/>
            <person name="Jeon C.O."/>
        </authorList>
    </citation>
    <scope>NUCLEOTIDE SEQUENCE [LARGE SCALE GENOMIC DNA]</scope>
    <source>
        <strain evidence="3 4">KACC 18534</strain>
    </source>
</reference>
<evidence type="ECO:0000313" key="3">
    <source>
        <dbReference type="EMBL" id="MCW0953010.1"/>
    </source>
</evidence>
<feature type="domain" description="Phage capsid-like C-terminal" evidence="2">
    <location>
        <begin position="60"/>
        <end position="191"/>
    </location>
</feature>
<dbReference type="EMBL" id="JAOZFE010000002">
    <property type="protein sequence ID" value="MCW0953010.1"/>
    <property type="molecule type" value="Genomic_DNA"/>
</dbReference>
<name>A0ABT3E3M1_9LACO</name>
<organism evidence="3 4">
    <name type="scientific">Weissella ceti</name>
    <dbReference type="NCBI Taxonomy" id="759620"/>
    <lineage>
        <taxon>Bacteria</taxon>
        <taxon>Bacillati</taxon>
        <taxon>Bacillota</taxon>
        <taxon>Bacilli</taxon>
        <taxon>Lactobacillales</taxon>
        <taxon>Lactobacillaceae</taxon>
        <taxon>Weissella</taxon>
    </lineage>
</organism>
<dbReference type="Pfam" id="PF05065">
    <property type="entry name" value="Phage_capsid"/>
    <property type="match status" value="1"/>
</dbReference>
<dbReference type="InterPro" id="IPR054612">
    <property type="entry name" value="Phage_capsid-like_C"/>
</dbReference>
<evidence type="ECO:0000256" key="1">
    <source>
        <dbReference type="ARBA" id="ARBA00004328"/>
    </source>
</evidence>
<dbReference type="SUPFAM" id="SSF56563">
    <property type="entry name" value="Major capsid protein gp5"/>
    <property type="match status" value="1"/>
</dbReference>
<evidence type="ECO:0000313" key="4">
    <source>
        <dbReference type="Proteomes" id="UP001526225"/>
    </source>
</evidence>
<comment type="caution">
    <text evidence="3">The sequence shown here is derived from an EMBL/GenBank/DDBJ whole genome shotgun (WGS) entry which is preliminary data.</text>
</comment>
<proteinExistence type="predicted"/>
<sequence length="356" mass="38761">MAMELEQTAQAKFKTKMKSMVDDMVMDAQAGKSAGVAMSAAEHKFFANVNTEVGTKDPKTLPEDTINEVFNALSQEHPFLASLNMQHTGLRLKVIKAETSGQAVWGDIYGDIKGQLDVEFVTEDAMHNKLTSFVAIPKDAKDFGPEWLKKFIVDQIVEAMATALEEAFVSGDGSTMPIGLDRDLNKGKIVDKKTVYEKKVVSGTLDFADTANVVEQVAQIAQDLSVAENGKILKTDGFVYFAVSPAEYVLLRGKFTVQNASGVYVENYPMGMKLLPAQGVKQGEAIAYIPSRYDAAIGGGLNVSAFDQTLAMEDMDLHVAKQYAYGKAVDNNASRVYAIKVPTGLEEKKTDKTVTK</sequence>
<dbReference type="NCBIfam" id="TIGR01554">
    <property type="entry name" value="major_cap_HK97"/>
    <property type="match status" value="1"/>
</dbReference>
<keyword evidence="4" id="KW-1185">Reference proteome</keyword>
<dbReference type="InterPro" id="IPR024455">
    <property type="entry name" value="Phage_capsid"/>
</dbReference>
<dbReference type="RefSeq" id="WP_213408368.1">
    <property type="nucleotide sequence ID" value="NZ_CP074441.1"/>
</dbReference>
<accession>A0ABT3E3M1</accession>
<protein>
    <submittedName>
        <fullName evidence="3">Phage major capsid protein</fullName>
    </submittedName>
</protein>